<keyword evidence="3" id="KW-0862">Zinc</keyword>
<dbReference type="Pfam" id="PF04500">
    <property type="entry name" value="FLYWCH"/>
    <property type="match status" value="1"/>
</dbReference>
<evidence type="ECO:0000313" key="6">
    <source>
        <dbReference type="EMBL" id="PZC76991.1"/>
    </source>
</evidence>
<evidence type="ECO:0000256" key="1">
    <source>
        <dbReference type="ARBA" id="ARBA00022723"/>
    </source>
</evidence>
<keyword evidence="2" id="KW-0863">Zinc-finger</keyword>
<feature type="region of interest" description="Disordered" evidence="4">
    <location>
        <begin position="1"/>
        <end position="61"/>
    </location>
</feature>
<feature type="domain" description="FLYWCH-type" evidence="5">
    <location>
        <begin position="75"/>
        <end position="125"/>
    </location>
</feature>
<dbReference type="GO" id="GO:0008270">
    <property type="term" value="F:zinc ion binding"/>
    <property type="evidence" value="ECO:0007669"/>
    <property type="project" value="UniProtKB-KW"/>
</dbReference>
<accession>A0A2W1BRP8</accession>
<feature type="compositionally biased region" description="Basic and acidic residues" evidence="4">
    <location>
        <begin position="1"/>
        <end position="36"/>
    </location>
</feature>
<dbReference type="AlphaFoldDB" id="A0A2W1BRP8"/>
<keyword evidence="1" id="KW-0479">Metal-binding</keyword>
<evidence type="ECO:0000313" key="7">
    <source>
        <dbReference type="Proteomes" id="UP000249218"/>
    </source>
</evidence>
<keyword evidence="7" id="KW-1185">Reference proteome</keyword>
<sequence length="125" mass="14940">MTTINEKIEPMNEVTQQKDETKLKEKDIPKSAENKQNEATTSRQENKVIYEEPKRNDDEEVEEEYLVQTPRGCFFMVNNYKFHKKRQTDKRVEWRCAKRKTLGCKATVTTIYQTVVKRGHHEHNH</sequence>
<reference evidence="6 7" key="1">
    <citation type="journal article" date="2017" name="BMC Biol.">
        <title>Genomic innovations, transcriptional plasticity and gene loss underlying the evolution and divergence of two highly polyphagous and invasive Helicoverpa pest species.</title>
        <authorList>
            <person name="Pearce S.L."/>
            <person name="Clarke D.F."/>
            <person name="East P.D."/>
            <person name="Elfekih S."/>
            <person name="Gordon K.H."/>
            <person name="Jermiin L.S."/>
            <person name="McGaughran A."/>
            <person name="Oakeshott J.G."/>
            <person name="Papanikolaou A."/>
            <person name="Perera O.P."/>
            <person name="Rane R.V."/>
            <person name="Richards S."/>
            <person name="Tay W.T."/>
            <person name="Walsh T.K."/>
            <person name="Anderson A."/>
            <person name="Anderson C.J."/>
            <person name="Asgari S."/>
            <person name="Board P.G."/>
            <person name="Bretschneider A."/>
            <person name="Campbell P.M."/>
            <person name="Chertemps T."/>
            <person name="Christeller J.T."/>
            <person name="Coppin C.W."/>
            <person name="Downes S.J."/>
            <person name="Duan G."/>
            <person name="Farnsworth C.A."/>
            <person name="Good R.T."/>
            <person name="Han L.B."/>
            <person name="Han Y.C."/>
            <person name="Hatje K."/>
            <person name="Horne I."/>
            <person name="Huang Y.P."/>
            <person name="Hughes D.S."/>
            <person name="Jacquin-Joly E."/>
            <person name="James W."/>
            <person name="Jhangiani S."/>
            <person name="Kollmar M."/>
            <person name="Kuwar S.S."/>
            <person name="Li S."/>
            <person name="Liu N.Y."/>
            <person name="Maibeche M.T."/>
            <person name="Miller J.R."/>
            <person name="Montagne N."/>
            <person name="Perry T."/>
            <person name="Qu J."/>
            <person name="Song S.V."/>
            <person name="Sutton G.G."/>
            <person name="Vogel H."/>
            <person name="Walenz B.P."/>
            <person name="Xu W."/>
            <person name="Zhang H.J."/>
            <person name="Zou Z."/>
            <person name="Batterham P."/>
            <person name="Edwards O.R."/>
            <person name="Feyereisen R."/>
            <person name="Gibbs R.A."/>
            <person name="Heckel D.G."/>
            <person name="McGrath A."/>
            <person name="Robin C."/>
            <person name="Scherer S.E."/>
            <person name="Worley K.C."/>
            <person name="Wu Y.D."/>
        </authorList>
    </citation>
    <scope>NUCLEOTIDE SEQUENCE [LARGE SCALE GENOMIC DNA]</scope>
    <source>
        <strain evidence="6">Harm_GR_Male_#8</strain>
        <tissue evidence="6">Whole organism</tissue>
    </source>
</reference>
<evidence type="ECO:0000256" key="4">
    <source>
        <dbReference type="SAM" id="MobiDB-lite"/>
    </source>
</evidence>
<feature type="compositionally biased region" description="Basic and acidic residues" evidence="4">
    <location>
        <begin position="44"/>
        <end position="57"/>
    </location>
</feature>
<dbReference type="Gene3D" id="2.20.25.240">
    <property type="match status" value="1"/>
</dbReference>
<protein>
    <recommendedName>
        <fullName evidence="5">FLYWCH-type domain-containing protein</fullName>
    </recommendedName>
</protein>
<dbReference type="EMBL" id="KZ149939">
    <property type="protein sequence ID" value="PZC76991.1"/>
    <property type="molecule type" value="Genomic_DNA"/>
</dbReference>
<dbReference type="InterPro" id="IPR007588">
    <property type="entry name" value="Znf_FLYWCH"/>
</dbReference>
<dbReference type="Proteomes" id="UP000249218">
    <property type="component" value="Unassembled WGS sequence"/>
</dbReference>
<evidence type="ECO:0000256" key="3">
    <source>
        <dbReference type="ARBA" id="ARBA00022833"/>
    </source>
</evidence>
<proteinExistence type="predicted"/>
<name>A0A2W1BRP8_HELAM</name>
<evidence type="ECO:0000259" key="5">
    <source>
        <dbReference type="Pfam" id="PF04500"/>
    </source>
</evidence>
<gene>
    <name evidence="6" type="primary">HaOG203942</name>
    <name evidence="6" type="ORF">B5X24_HaOG203942</name>
</gene>
<evidence type="ECO:0000256" key="2">
    <source>
        <dbReference type="ARBA" id="ARBA00022771"/>
    </source>
</evidence>
<organism evidence="6 7">
    <name type="scientific">Helicoverpa armigera</name>
    <name type="common">Cotton bollworm</name>
    <name type="synonym">Heliothis armigera</name>
    <dbReference type="NCBI Taxonomy" id="29058"/>
    <lineage>
        <taxon>Eukaryota</taxon>
        <taxon>Metazoa</taxon>
        <taxon>Ecdysozoa</taxon>
        <taxon>Arthropoda</taxon>
        <taxon>Hexapoda</taxon>
        <taxon>Insecta</taxon>
        <taxon>Pterygota</taxon>
        <taxon>Neoptera</taxon>
        <taxon>Endopterygota</taxon>
        <taxon>Lepidoptera</taxon>
        <taxon>Glossata</taxon>
        <taxon>Ditrysia</taxon>
        <taxon>Noctuoidea</taxon>
        <taxon>Noctuidae</taxon>
        <taxon>Heliothinae</taxon>
        <taxon>Helicoverpa</taxon>
    </lineage>
</organism>